<sequence>HFMDWWGWQRKCWNPKEGIEEALCALLFNVMGALHVLLKKRQPGEIIYYTPGGLDDPTRNTTGGRPFKNRD</sequence>
<dbReference type="EMBL" id="LAZR01063119">
    <property type="protein sequence ID" value="KKK60140.1"/>
    <property type="molecule type" value="Genomic_DNA"/>
</dbReference>
<reference evidence="1" key="1">
    <citation type="journal article" date="2015" name="Nature">
        <title>Complex archaea that bridge the gap between prokaryotes and eukaryotes.</title>
        <authorList>
            <person name="Spang A."/>
            <person name="Saw J.H."/>
            <person name="Jorgensen S.L."/>
            <person name="Zaremba-Niedzwiedzka K."/>
            <person name="Martijn J."/>
            <person name="Lind A.E."/>
            <person name="van Eijk R."/>
            <person name="Schleper C."/>
            <person name="Guy L."/>
            <person name="Ettema T.J."/>
        </authorList>
    </citation>
    <scope>NUCLEOTIDE SEQUENCE</scope>
</reference>
<protein>
    <submittedName>
        <fullName evidence="1">Uncharacterized protein</fullName>
    </submittedName>
</protein>
<proteinExistence type="predicted"/>
<gene>
    <name evidence="1" type="ORF">LCGC14_3027320</name>
</gene>
<name>A0A0F8XGL5_9ZZZZ</name>
<dbReference type="AlphaFoldDB" id="A0A0F8XGL5"/>
<feature type="non-terminal residue" evidence="1">
    <location>
        <position position="1"/>
    </location>
</feature>
<evidence type="ECO:0000313" key="1">
    <source>
        <dbReference type="EMBL" id="KKK60140.1"/>
    </source>
</evidence>
<comment type="caution">
    <text evidence="1">The sequence shown here is derived from an EMBL/GenBank/DDBJ whole genome shotgun (WGS) entry which is preliminary data.</text>
</comment>
<organism evidence="1">
    <name type="scientific">marine sediment metagenome</name>
    <dbReference type="NCBI Taxonomy" id="412755"/>
    <lineage>
        <taxon>unclassified sequences</taxon>
        <taxon>metagenomes</taxon>
        <taxon>ecological metagenomes</taxon>
    </lineage>
</organism>
<accession>A0A0F8XGL5</accession>